<gene>
    <name evidence="3" type="primary">LOC108739059</name>
</gene>
<evidence type="ECO:0000256" key="1">
    <source>
        <dbReference type="SAM" id="MobiDB-lite"/>
    </source>
</evidence>
<protein>
    <submittedName>
        <fullName evidence="3">Uncharacterized protein LOC108739059 isoform X1</fullName>
    </submittedName>
</protein>
<reference evidence="3" key="1">
    <citation type="submission" date="2025-08" db="UniProtKB">
        <authorList>
            <consortium name="RefSeq"/>
        </authorList>
    </citation>
    <scope>IDENTIFICATION</scope>
    <source>
        <tissue evidence="3">Entire body</tissue>
    </source>
</reference>
<evidence type="ECO:0000313" key="2">
    <source>
        <dbReference type="Proteomes" id="UP000192223"/>
    </source>
</evidence>
<proteinExistence type="predicted"/>
<dbReference type="InParanoid" id="A0A1W4X7D7"/>
<dbReference type="GeneID" id="108739059"/>
<keyword evidence="2" id="KW-1185">Reference proteome</keyword>
<dbReference type="OrthoDB" id="6719418at2759"/>
<dbReference type="RefSeq" id="XP_018328255.1">
    <property type="nucleotide sequence ID" value="XM_018472753.1"/>
</dbReference>
<accession>A0A1W4X7D7</accession>
<dbReference type="Proteomes" id="UP000192223">
    <property type="component" value="Unplaced"/>
</dbReference>
<dbReference type="KEGG" id="apln:108739059"/>
<feature type="region of interest" description="Disordered" evidence="1">
    <location>
        <begin position="279"/>
        <end position="302"/>
    </location>
</feature>
<dbReference type="AlphaFoldDB" id="A0A1W4X7D7"/>
<name>A0A1W4X7D7_AGRPL</name>
<evidence type="ECO:0000313" key="3">
    <source>
        <dbReference type="RefSeq" id="XP_018328255.1"/>
    </source>
</evidence>
<sequence>MDSDEDLFYDSLDEEFFSTTVTCDPDDSAPSEKSVVEDKTLEADSVPLYDGEIPRNDLSTKDTKNKCKKCLLRSPLIRESTRSDYFVLEKDSFTSRNKNSYLSLFKSRTTPKSNRIPGQETDRATDGDVTDRFSFCSGLTDDTENCCEFKDCVNDQTYDDCIYCQSARTNEVSQISLDTVVSEMSELKSVSQQHLTEFTKGGRTTGRKLHGKPKAQIVSPILGSLGPDIDKKKLELLQRKQNYGLKVSQKNRIKFKERQVLQNLKKEIDICRENRKKELDDKKELQTPSNTLPMPSSSSIVL</sequence>
<organism evidence="2 3">
    <name type="scientific">Agrilus planipennis</name>
    <name type="common">Emerald ash borer</name>
    <name type="synonym">Agrilus marcopoli</name>
    <dbReference type="NCBI Taxonomy" id="224129"/>
    <lineage>
        <taxon>Eukaryota</taxon>
        <taxon>Metazoa</taxon>
        <taxon>Ecdysozoa</taxon>
        <taxon>Arthropoda</taxon>
        <taxon>Hexapoda</taxon>
        <taxon>Insecta</taxon>
        <taxon>Pterygota</taxon>
        <taxon>Neoptera</taxon>
        <taxon>Endopterygota</taxon>
        <taxon>Coleoptera</taxon>
        <taxon>Polyphaga</taxon>
        <taxon>Elateriformia</taxon>
        <taxon>Buprestoidea</taxon>
        <taxon>Buprestidae</taxon>
        <taxon>Agrilinae</taxon>
        <taxon>Agrilus</taxon>
    </lineage>
</organism>
<feature type="compositionally biased region" description="Polar residues" evidence="1">
    <location>
        <begin position="286"/>
        <end position="302"/>
    </location>
</feature>